<dbReference type="GeneID" id="7449794"/>
<sequence length="404" mass="45900">MLCLNVLFDLFFFGLPVFLLHKMKILPTRMYLALTTAIINWTTPIVYGIPMVLSGSKVYCNDIDILLESKSNNSLLLANHGSRIDWMVGMFVGYATYLAETSCERIRVGFVCEALIQFMPLIGWYRKLVCQDIFVWRSFQVDAPTIKQNIEDFHSVDERRMLFLSPEGIVVDFGTKDMEYIHACRQFCIEQNYEPFDYVLTPRYKGSMSLLQQVEGCRGPVVSICVAYVRNGKLLNCSLLSTDRIVPDIITLNSGIGGSPVNIFIHLKRMNIAQDMKDPKTFMMENYKEKNHLLMEWDKQTKAGTSGSDEWMSKYSEITGSKSECIVHQLSHAALMICVALITDRIYTLVTTFCVLFGLVSGFHTLGLILNSTSMESVPFETGIKSMALYLQNRNSKKQGDKQS</sequence>
<dbReference type="eggNOG" id="KOG1505">
    <property type="taxonomic scope" value="Eukaryota"/>
</dbReference>
<feature type="transmembrane region" description="Helical" evidence="1">
    <location>
        <begin position="30"/>
        <end position="53"/>
    </location>
</feature>
<feature type="transmembrane region" description="Helical" evidence="1">
    <location>
        <begin position="346"/>
        <end position="370"/>
    </location>
</feature>
<dbReference type="EMBL" id="CM000638">
    <property type="protein sequence ID" value="EED96549.1"/>
    <property type="molecule type" value="Genomic_DNA"/>
</dbReference>
<evidence type="ECO:0000313" key="4">
    <source>
        <dbReference type="Proteomes" id="UP000001449"/>
    </source>
</evidence>
<feature type="domain" description="Phospholipid/glycerol acyltransferase" evidence="2">
    <location>
        <begin position="71"/>
        <end position="225"/>
    </location>
</feature>
<dbReference type="STRING" id="35128.B8BRI9"/>
<gene>
    <name evidence="3" type="ORF">THAPSDRAFT_1643</name>
</gene>
<dbReference type="InterPro" id="IPR002123">
    <property type="entry name" value="Plipid/glycerol_acylTrfase"/>
</dbReference>
<organism evidence="3 4">
    <name type="scientific">Thalassiosira pseudonana</name>
    <name type="common">Marine diatom</name>
    <name type="synonym">Cyclotella nana</name>
    <dbReference type="NCBI Taxonomy" id="35128"/>
    <lineage>
        <taxon>Eukaryota</taxon>
        <taxon>Sar</taxon>
        <taxon>Stramenopiles</taxon>
        <taxon>Ochrophyta</taxon>
        <taxon>Bacillariophyta</taxon>
        <taxon>Coscinodiscophyceae</taxon>
        <taxon>Thalassiosirophycidae</taxon>
        <taxon>Thalassiosirales</taxon>
        <taxon>Thalassiosiraceae</taxon>
        <taxon>Thalassiosira</taxon>
    </lineage>
</organism>
<keyword evidence="1" id="KW-1133">Transmembrane helix</keyword>
<dbReference type="AlphaFoldDB" id="B8BRI9"/>
<reference evidence="3 4" key="2">
    <citation type="journal article" date="2008" name="Nature">
        <title>The Phaeodactylum genome reveals the evolutionary history of diatom genomes.</title>
        <authorList>
            <person name="Bowler C."/>
            <person name="Allen A.E."/>
            <person name="Badger J.H."/>
            <person name="Grimwood J."/>
            <person name="Jabbari K."/>
            <person name="Kuo A."/>
            <person name="Maheswari U."/>
            <person name="Martens C."/>
            <person name="Maumus F."/>
            <person name="Otillar R.P."/>
            <person name="Rayko E."/>
            <person name="Salamov A."/>
            <person name="Vandepoele K."/>
            <person name="Beszteri B."/>
            <person name="Gruber A."/>
            <person name="Heijde M."/>
            <person name="Katinka M."/>
            <person name="Mock T."/>
            <person name="Valentin K."/>
            <person name="Verret F."/>
            <person name="Berges J.A."/>
            <person name="Brownlee C."/>
            <person name="Cadoret J.P."/>
            <person name="Chiovitti A."/>
            <person name="Choi C.J."/>
            <person name="Coesel S."/>
            <person name="De Martino A."/>
            <person name="Detter J.C."/>
            <person name="Durkin C."/>
            <person name="Falciatore A."/>
            <person name="Fournet J."/>
            <person name="Haruta M."/>
            <person name="Huysman M.J."/>
            <person name="Jenkins B.D."/>
            <person name="Jiroutova K."/>
            <person name="Jorgensen R.E."/>
            <person name="Joubert Y."/>
            <person name="Kaplan A."/>
            <person name="Kroger N."/>
            <person name="Kroth P.G."/>
            <person name="La Roche J."/>
            <person name="Lindquist E."/>
            <person name="Lommer M."/>
            <person name="Martin-Jezequel V."/>
            <person name="Lopez P.J."/>
            <person name="Lucas S."/>
            <person name="Mangogna M."/>
            <person name="McGinnis K."/>
            <person name="Medlin L.K."/>
            <person name="Montsant A."/>
            <person name="Oudot-Le Secq M.P."/>
            <person name="Napoli C."/>
            <person name="Obornik M."/>
            <person name="Parker M.S."/>
            <person name="Petit J.L."/>
            <person name="Porcel B.M."/>
            <person name="Poulsen N."/>
            <person name="Robison M."/>
            <person name="Rychlewski L."/>
            <person name="Rynearson T.A."/>
            <person name="Schmutz J."/>
            <person name="Shapiro H."/>
            <person name="Siaut M."/>
            <person name="Stanley M."/>
            <person name="Sussman M.R."/>
            <person name="Taylor A.R."/>
            <person name="Vardi A."/>
            <person name="von Dassow P."/>
            <person name="Vyverman W."/>
            <person name="Willis A."/>
            <person name="Wyrwicz L.S."/>
            <person name="Rokhsar D.S."/>
            <person name="Weissenbach J."/>
            <person name="Armbrust E.V."/>
            <person name="Green B.R."/>
            <person name="Van de Peer Y."/>
            <person name="Grigoriev I.V."/>
        </authorList>
    </citation>
    <scope>NUCLEOTIDE SEQUENCE [LARGE SCALE GENOMIC DNA]</scope>
    <source>
        <strain evidence="3 4">CCMP1335</strain>
    </source>
</reference>
<protein>
    <recommendedName>
        <fullName evidence="2">Phospholipid/glycerol acyltransferase domain-containing protein</fullName>
    </recommendedName>
</protein>
<dbReference type="RefSeq" id="XP_002286908.1">
    <property type="nucleotide sequence ID" value="XM_002286872.1"/>
</dbReference>
<dbReference type="GO" id="GO:0012505">
    <property type="term" value="C:endomembrane system"/>
    <property type="evidence" value="ECO:0000318"/>
    <property type="project" value="GO_Central"/>
</dbReference>
<evidence type="ECO:0000313" key="3">
    <source>
        <dbReference type="EMBL" id="EED96549.1"/>
    </source>
</evidence>
<dbReference type="GO" id="GO:0016746">
    <property type="term" value="F:acyltransferase activity"/>
    <property type="evidence" value="ECO:0000318"/>
    <property type="project" value="GO_Central"/>
</dbReference>
<dbReference type="KEGG" id="tps:THAPSDRAFT_1643"/>
<evidence type="ECO:0000256" key="1">
    <source>
        <dbReference type="SAM" id="Phobius"/>
    </source>
</evidence>
<dbReference type="Pfam" id="PF01553">
    <property type="entry name" value="Acyltransferase"/>
    <property type="match status" value="1"/>
</dbReference>
<feature type="transmembrane region" description="Helical" evidence="1">
    <location>
        <begin position="6"/>
        <end position="23"/>
    </location>
</feature>
<dbReference type="PaxDb" id="35128-Thaps1643"/>
<name>B8BRI9_THAPS</name>
<reference evidence="3 4" key="1">
    <citation type="journal article" date="2004" name="Science">
        <title>The genome of the diatom Thalassiosira pseudonana: ecology, evolution, and metabolism.</title>
        <authorList>
            <person name="Armbrust E.V."/>
            <person name="Berges J.A."/>
            <person name="Bowler C."/>
            <person name="Green B.R."/>
            <person name="Martinez D."/>
            <person name="Putnam N.H."/>
            <person name="Zhou S."/>
            <person name="Allen A.E."/>
            <person name="Apt K.E."/>
            <person name="Bechner M."/>
            <person name="Brzezinski M.A."/>
            <person name="Chaal B.K."/>
            <person name="Chiovitti A."/>
            <person name="Davis A.K."/>
            <person name="Demarest M.S."/>
            <person name="Detter J.C."/>
            <person name="Glavina T."/>
            <person name="Goodstein D."/>
            <person name="Hadi M.Z."/>
            <person name="Hellsten U."/>
            <person name="Hildebrand M."/>
            <person name="Jenkins B.D."/>
            <person name="Jurka J."/>
            <person name="Kapitonov V.V."/>
            <person name="Kroger N."/>
            <person name="Lau W.W."/>
            <person name="Lane T.W."/>
            <person name="Larimer F.W."/>
            <person name="Lippmeier J.C."/>
            <person name="Lucas S."/>
            <person name="Medina M."/>
            <person name="Montsant A."/>
            <person name="Obornik M."/>
            <person name="Parker M.S."/>
            <person name="Palenik B."/>
            <person name="Pazour G.J."/>
            <person name="Richardson P.M."/>
            <person name="Rynearson T.A."/>
            <person name="Saito M.A."/>
            <person name="Schwartz D.C."/>
            <person name="Thamatrakoln K."/>
            <person name="Valentin K."/>
            <person name="Vardi A."/>
            <person name="Wilkerson F.P."/>
            <person name="Rokhsar D.S."/>
        </authorList>
    </citation>
    <scope>NUCLEOTIDE SEQUENCE [LARGE SCALE GENOMIC DNA]</scope>
    <source>
        <strain evidence="3 4">CCMP1335</strain>
    </source>
</reference>
<dbReference type="PANTHER" id="PTHR10983">
    <property type="entry name" value="1-ACYLGLYCEROL-3-PHOSPHATE ACYLTRANSFERASE-RELATED"/>
    <property type="match status" value="1"/>
</dbReference>
<dbReference type="OMA" id="RIDWMVG"/>
<dbReference type="HOGENOM" id="CLU_682401_0_0_1"/>
<keyword evidence="4" id="KW-1185">Reference proteome</keyword>
<proteinExistence type="predicted"/>
<dbReference type="Proteomes" id="UP000001449">
    <property type="component" value="Chromosome 1"/>
</dbReference>
<dbReference type="InParanoid" id="B8BRI9"/>
<keyword evidence="1" id="KW-0812">Transmembrane</keyword>
<evidence type="ECO:0000259" key="2">
    <source>
        <dbReference type="Pfam" id="PF01553"/>
    </source>
</evidence>
<accession>B8BRI9</accession>
<dbReference type="PANTHER" id="PTHR10983:SF16">
    <property type="entry name" value="LYSOCARDIOLIPIN ACYLTRANSFERASE 1"/>
    <property type="match status" value="1"/>
</dbReference>
<keyword evidence="1" id="KW-0472">Membrane</keyword>